<comment type="caution">
    <text evidence="1">The sequence shown here is derived from an EMBL/GenBank/DDBJ whole genome shotgun (WGS) entry which is preliminary data.</text>
</comment>
<dbReference type="Gene3D" id="3.30.200.20">
    <property type="entry name" value="Phosphorylase Kinase, domain 1"/>
    <property type="match status" value="1"/>
</dbReference>
<proteinExistence type="predicted"/>
<organism evidence="1 2">
    <name type="scientific">Clostridium magnum DSM 2767</name>
    <dbReference type="NCBI Taxonomy" id="1121326"/>
    <lineage>
        <taxon>Bacteria</taxon>
        <taxon>Bacillati</taxon>
        <taxon>Bacillota</taxon>
        <taxon>Clostridia</taxon>
        <taxon>Eubacteriales</taxon>
        <taxon>Clostridiaceae</taxon>
        <taxon>Clostridium</taxon>
    </lineage>
</organism>
<dbReference type="EMBL" id="LWAE01000003">
    <property type="protein sequence ID" value="KZL91576.1"/>
    <property type="molecule type" value="Genomic_DNA"/>
</dbReference>
<reference evidence="1 2" key="1">
    <citation type="submission" date="2016-04" db="EMBL/GenBank/DDBJ databases">
        <title>Genome sequence of Clostridium magnum DSM 2767.</title>
        <authorList>
            <person name="Poehlein A."/>
            <person name="Uhlig R."/>
            <person name="Fischer R."/>
            <person name="Bahl H."/>
            <person name="Daniel R."/>
        </authorList>
    </citation>
    <scope>NUCLEOTIDE SEQUENCE [LARGE SCALE GENOMIC DNA]</scope>
    <source>
        <strain evidence="1 2">DSM 2767</strain>
    </source>
</reference>
<dbReference type="Proteomes" id="UP000076603">
    <property type="component" value="Unassembled WGS sequence"/>
</dbReference>
<keyword evidence="2" id="KW-1185">Reference proteome</keyword>
<name>A0A161XBC4_9CLOT</name>
<dbReference type="PATRIC" id="fig|1121326.3.peg.3368"/>
<dbReference type="AlphaFoldDB" id="A0A161XBC4"/>
<dbReference type="STRING" id="1121326.CLMAG_33350"/>
<evidence type="ECO:0000313" key="2">
    <source>
        <dbReference type="Proteomes" id="UP000076603"/>
    </source>
</evidence>
<dbReference type="RefSeq" id="WP_066624517.1">
    <property type="nucleotide sequence ID" value="NZ_LWAE01000003.1"/>
</dbReference>
<accession>A0A161XBC4</accession>
<sequence length="143" mass="17013">MDDRSLFQKIYSLSDRQIAKKYKYLGEGISRKVYAIDENYVVKVSKNSDGIYQNRIENYVYTTVDKDLKKYLCPIICFKPERIIMRRAIPIYERGKDKWIDLHKIRSEESSFGDLNRLAAKFMLEYEDVISATSWGFTTMKMY</sequence>
<dbReference type="OrthoDB" id="1739422at2"/>
<evidence type="ECO:0000313" key="1">
    <source>
        <dbReference type="EMBL" id="KZL91576.1"/>
    </source>
</evidence>
<gene>
    <name evidence="1" type="ORF">CLMAG_33350</name>
</gene>
<protein>
    <submittedName>
        <fullName evidence="1">Uncharacterized protein</fullName>
    </submittedName>
</protein>